<proteinExistence type="predicted"/>
<dbReference type="Proteomes" id="UP000662466">
    <property type="component" value="Unassembled WGS sequence"/>
</dbReference>
<evidence type="ECO:0000313" key="1">
    <source>
        <dbReference type="EMBL" id="KAF7174524.1"/>
    </source>
</evidence>
<sequence>MKQHLGKPVLHLAPFLLLDDMQQPMRQPRTTYIPPKLELYSARRTNAHETGLRAADLLGRHAAEHAVWDTLA</sequence>
<organism evidence="1 2">
    <name type="scientific">Aspergillus hiratsukae</name>
    <dbReference type="NCBI Taxonomy" id="1194566"/>
    <lineage>
        <taxon>Eukaryota</taxon>
        <taxon>Fungi</taxon>
        <taxon>Dikarya</taxon>
        <taxon>Ascomycota</taxon>
        <taxon>Pezizomycotina</taxon>
        <taxon>Eurotiomycetes</taxon>
        <taxon>Eurotiomycetidae</taxon>
        <taxon>Eurotiales</taxon>
        <taxon>Aspergillaceae</taxon>
        <taxon>Aspergillus</taxon>
        <taxon>Aspergillus subgen. Fumigati</taxon>
    </lineage>
</organism>
<dbReference type="AlphaFoldDB" id="A0A8H6V422"/>
<reference evidence="1" key="1">
    <citation type="submission" date="2020-06" db="EMBL/GenBank/DDBJ databases">
        <title>Draft genome sequences of strains closely related to Aspergillus parafelis and Aspergillus hiratsukae.</title>
        <authorList>
            <person name="Dos Santos R.A.C."/>
            <person name="Rivero-Menendez O."/>
            <person name="Steenwyk J.L."/>
            <person name="Mead M.E."/>
            <person name="Goldman G.H."/>
            <person name="Alastruey-Izquierdo A."/>
            <person name="Rokas A."/>
        </authorList>
    </citation>
    <scope>NUCLEOTIDE SEQUENCE</scope>
    <source>
        <strain evidence="1">CNM-CM6106</strain>
    </source>
</reference>
<dbReference type="EMBL" id="JACBAF010001481">
    <property type="protein sequence ID" value="KAF7174524.1"/>
    <property type="molecule type" value="Genomic_DNA"/>
</dbReference>
<evidence type="ECO:0000313" key="2">
    <source>
        <dbReference type="Proteomes" id="UP000662466"/>
    </source>
</evidence>
<accession>A0A8H6V422</accession>
<gene>
    <name evidence="1" type="ORF">CNMCM6106_009040</name>
</gene>
<protein>
    <submittedName>
        <fullName evidence="1">Uncharacterized protein</fullName>
    </submittedName>
</protein>
<comment type="caution">
    <text evidence="1">The sequence shown here is derived from an EMBL/GenBank/DDBJ whole genome shotgun (WGS) entry which is preliminary data.</text>
</comment>
<name>A0A8H6V422_9EURO</name>